<comment type="caution">
    <text evidence="2">The sequence shown here is derived from an EMBL/GenBank/DDBJ whole genome shotgun (WGS) entry which is preliminary data.</text>
</comment>
<dbReference type="RefSeq" id="WP_179636399.1">
    <property type="nucleotide sequence ID" value="NZ_JACCFH010000002.1"/>
</dbReference>
<gene>
    <name evidence="2" type="ORF">BDD16_004577</name>
</gene>
<dbReference type="EMBL" id="JACCFH010000002">
    <property type="protein sequence ID" value="NYG35515.1"/>
    <property type="molecule type" value="Genomic_DNA"/>
</dbReference>
<protein>
    <submittedName>
        <fullName evidence="2">Uncharacterized protein</fullName>
    </submittedName>
</protein>
<dbReference type="Proteomes" id="UP000518288">
    <property type="component" value="Unassembled WGS sequence"/>
</dbReference>
<dbReference type="InterPro" id="IPR027417">
    <property type="entry name" value="P-loop_NTPase"/>
</dbReference>
<proteinExistence type="predicted"/>
<evidence type="ECO:0000313" key="3">
    <source>
        <dbReference type="Proteomes" id="UP000518288"/>
    </source>
</evidence>
<dbReference type="SUPFAM" id="SSF52540">
    <property type="entry name" value="P-loop containing nucleoside triphosphate hydrolases"/>
    <property type="match status" value="1"/>
</dbReference>
<dbReference type="Gene3D" id="3.40.50.300">
    <property type="entry name" value="P-loop containing nucleotide triphosphate hydrolases"/>
    <property type="match status" value="1"/>
</dbReference>
<feature type="compositionally biased region" description="Polar residues" evidence="1">
    <location>
        <begin position="1278"/>
        <end position="1297"/>
    </location>
</feature>
<keyword evidence="3" id="KW-1185">Reference proteome</keyword>
<evidence type="ECO:0000313" key="2">
    <source>
        <dbReference type="EMBL" id="NYG35515.1"/>
    </source>
</evidence>
<organism evidence="2 3">
    <name type="scientific">Sphaerotilus montanus</name>
    <dbReference type="NCBI Taxonomy" id="522889"/>
    <lineage>
        <taxon>Bacteria</taxon>
        <taxon>Pseudomonadati</taxon>
        <taxon>Pseudomonadota</taxon>
        <taxon>Betaproteobacteria</taxon>
        <taxon>Burkholderiales</taxon>
        <taxon>Sphaerotilaceae</taxon>
        <taxon>Sphaerotilus</taxon>
    </lineage>
</organism>
<dbReference type="PANTHER" id="PTHR30121:SF6">
    <property type="entry name" value="SLR6007 PROTEIN"/>
    <property type="match status" value="1"/>
</dbReference>
<sequence>MLPDQATRLLTRALGRLLGTAMQASVSYLRCLPPEVCRALAADPFFLVPGWRIAVVTDQIDIDRRCITADLAVAWREEKGEATLLLVDPSSAGAGMDGIYSAGREISEKVLFDAARASAREDVQRGYKTHVDKAMVKARQLSGQRHLAPWREFVYLCRVVTDPRQAGLALHELGLWPVASSGRPDDEDLDKAARLTERLLPTQGARLSPEQRVAALRLDATQSETEKTLVRYLREVQSLSRIEAMARLAPLDDLQLNRMRPRLFVDSELAAVEWVSWRARNRKPYKWSGLSLNDDDRLELLLQTENESAASGARLEVRWQVVPEDLPKGSIDYVIEIRTDHDVLAEKRVTHSGKTPQKVVFTQDDFAAVESDACFEPQVVIRVLGDRPQQIVSPEDFILRFGRSDQPVKASAGKTFETLALAVAHVAPNADVFKTMAREPGNPALFSEDARGYISCRWEGKSGKVYSPPLIRRLARDWIERGGPIGRWRLSVRADGTPIGTETFVSIDAETDVSALTLASRRLAHWMSKAHGPIGVLYDDDAVPGLSEYVNAARQTWKTGTPELTLMHTLEVVSATGTTLGLIVLPTHPLRVAWQQSFDAMVRHHRYAEGLPAAKIERLLAPVTGAHYPAFLPGLEVGQGFVFADVLGFHAVALAAANDPEPKATVALLGRLVGGDESIAPTVGRAAAQALGAEVGRYLRLHPSYRRIRLHALQVGDAMPVARALSHALQEVQIEDVDSDEAWPVCFELDLYGGPGTGRFLAKLNERSRTGAAGITEVDRRLLDSVHRPGGVRLPRLQWARRSAERPSTAAHMCLAFDLFKARLETRPRASLPPTGVLEAHGLMLMPTREFNATAQQPRWMSYIPAKPEGEKHPVTRVLTERQVLLHNAVLQAVARQLGGTVDDWPVLVTDADAVHAGLLEEMHHLCDWVVTSDRNAGIEYFDSPLELPRVYEAYIIDCVPERDDLGFTQLITSTSRLDEIQRLLGRVLQKMGLQPTAQACRFVLDGLKSISGRLALRLAGDGRTVEEMVALALTRHRLALDGTGLSLQDGFLIPLDDVPELFSDVGTPANRSRRADLLHVTAARRGGLKLTFIEVKYRRRLDAAQSDELADEIEAQLDASCRHWERLFGMATSMLEKTVHRAWLARVLRFYARKGRRHGLRDPAWQVIDREIDRMVKKESDPPALSDLERRAYIFCPELNDGQTLGVDHGGGAQIQIFGRSIDAAALVTLEACAPSTVRPRTMGDPAMVESDAESRTSACEVAIESMDDALAPPSNEAATTPVGASTMDSDPTESLASLRPAPIAESTNPPRADIVLGHRQTDASELTWLPSIRSNPHLMILGLPGMGKTTCLINLCIQLQEHQITPIVFSYHEDIDEKLAERINSGLLEVKFNGLGFNPMRVDQDTPHAFVDNVTTLRDIFSTIFPDLGDVQLGRLREALKASYQACGWAIGQRGKTPPFRAFYDLLKADPKPERGLLTRLSELDDYGFFDRVEGAQSLLDQRRCALVQIHGTQNEVLQRAFSTFVLHNIYQNMFRRGLQSEITHAIVFDEAHLAAGLKLLPTMAKECRKYGIAFVVASQEAKDFDPSLYSAIANYLTLRLNETDARQMARIFTTSERVKDCADDIKRMAKYHAMYNGEGSRRPVVIRLLA</sequence>
<evidence type="ECO:0000256" key="1">
    <source>
        <dbReference type="SAM" id="MobiDB-lite"/>
    </source>
</evidence>
<dbReference type="InterPro" id="IPR051162">
    <property type="entry name" value="T4SS_component"/>
</dbReference>
<dbReference type="PANTHER" id="PTHR30121">
    <property type="entry name" value="UNCHARACTERIZED PROTEIN YJGR-RELATED"/>
    <property type="match status" value="1"/>
</dbReference>
<accession>A0A7Y9R1I6</accession>
<reference evidence="2 3" key="1">
    <citation type="submission" date="2020-07" db="EMBL/GenBank/DDBJ databases">
        <title>Genomic Encyclopedia of Archaeal and Bacterial Type Strains, Phase II (KMG-II): from individual species to whole genera.</title>
        <authorList>
            <person name="Goeker M."/>
        </authorList>
    </citation>
    <scope>NUCLEOTIDE SEQUENCE [LARGE SCALE GENOMIC DNA]</scope>
    <source>
        <strain evidence="2 3">DSM 21226</strain>
    </source>
</reference>
<feature type="region of interest" description="Disordered" evidence="1">
    <location>
        <begin position="1271"/>
        <end position="1313"/>
    </location>
</feature>
<name>A0A7Y9R1I6_9BURK</name>